<comment type="caution">
    <text evidence="6">The sequence shown here is derived from an EMBL/GenBank/DDBJ whole genome shotgun (WGS) entry which is preliminary data.</text>
</comment>
<keyword evidence="3" id="KW-0547">Nucleotide-binding</keyword>
<evidence type="ECO:0000313" key="6">
    <source>
        <dbReference type="EMBL" id="OIQ82414.1"/>
    </source>
</evidence>
<dbReference type="PANTHER" id="PTHR40392">
    <property type="entry name" value="2-PHOSPHO-L-LACTATE GUANYLYLTRANSFERASE"/>
    <property type="match status" value="1"/>
</dbReference>
<feature type="region of interest" description="Disordered" evidence="5">
    <location>
        <begin position="216"/>
        <end position="236"/>
    </location>
</feature>
<dbReference type="GO" id="GO:0043814">
    <property type="term" value="F:phospholactate guanylyltransferase activity"/>
    <property type="evidence" value="ECO:0007669"/>
    <property type="project" value="UniProtKB-EC"/>
</dbReference>
<keyword evidence="1 6" id="KW-0808">Transferase</keyword>
<dbReference type="Gene3D" id="3.90.550.10">
    <property type="entry name" value="Spore Coat Polysaccharide Biosynthesis Protein SpsA, Chain A"/>
    <property type="match status" value="1"/>
</dbReference>
<protein>
    <submittedName>
        <fullName evidence="6">2-phospho-L-lactate guanylyltransferase</fullName>
        <ecNumber evidence="6">2.7.7.68</ecNumber>
    </submittedName>
</protein>
<dbReference type="SUPFAM" id="SSF53448">
    <property type="entry name" value="Nucleotide-diphospho-sugar transferases"/>
    <property type="match status" value="1"/>
</dbReference>
<name>A0A1J5QFV0_9ZZZZ</name>
<evidence type="ECO:0000256" key="5">
    <source>
        <dbReference type="SAM" id="MobiDB-lite"/>
    </source>
</evidence>
<reference evidence="6" key="1">
    <citation type="submission" date="2016-10" db="EMBL/GenBank/DDBJ databases">
        <title>Sequence of Gallionella enrichment culture.</title>
        <authorList>
            <person name="Poehlein A."/>
            <person name="Muehling M."/>
            <person name="Daniel R."/>
        </authorList>
    </citation>
    <scope>NUCLEOTIDE SEQUENCE</scope>
</reference>
<dbReference type="EMBL" id="MLJW01000807">
    <property type="protein sequence ID" value="OIQ82414.1"/>
    <property type="molecule type" value="Genomic_DNA"/>
</dbReference>
<gene>
    <name evidence="6" type="primary">cofC_3</name>
    <name evidence="6" type="ORF">GALL_357940</name>
</gene>
<dbReference type="PANTHER" id="PTHR40392:SF1">
    <property type="entry name" value="2-PHOSPHO-L-LACTATE GUANYLYLTRANSFERASE"/>
    <property type="match status" value="1"/>
</dbReference>
<dbReference type="AlphaFoldDB" id="A0A1J5QFV0"/>
<dbReference type="HAMAP" id="MF_02114">
    <property type="entry name" value="CofC"/>
    <property type="match status" value="1"/>
</dbReference>
<evidence type="ECO:0000256" key="3">
    <source>
        <dbReference type="ARBA" id="ARBA00022741"/>
    </source>
</evidence>
<sequence length="236" mass="24404">MTGLRWTLVVPLKPPLEGKSRLSWWLAPGPRMSLVRAMTADTLAAAAAAERVDRIVVVTSDADTVRRAREVAVGAVVDVVHEPQPTGLNRAALAGIDHARSVEPTHGVGVLLGDLPALHPADVDEALAAAAAHPLGVVTDATGLGTTLLTALPGVPVHPAFGAGSAQLHLDRGHVRIALAPGSGLGHDVDVPDDLAAVIALGVGDRTRRVLRVVGSLPRPRRSGRPGSPTHGWNPR</sequence>
<dbReference type="InterPro" id="IPR002835">
    <property type="entry name" value="CofC"/>
</dbReference>
<evidence type="ECO:0000256" key="2">
    <source>
        <dbReference type="ARBA" id="ARBA00022695"/>
    </source>
</evidence>
<organism evidence="6">
    <name type="scientific">mine drainage metagenome</name>
    <dbReference type="NCBI Taxonomy" id="410659"/>
    <lineage>
        <taxon>unclassified sequences</taxon>
        <taxon>metagenomes</taxon>
        <taxon>ecological metagenomes</taxon>
    </lineage>
</organism>
<evidence type="ECO:0000256" key="4">
    <source>
        <dbReference type="ARBA" id="ARBA00023134"/>
    </source>
</evidence>
<evidence type="ECO:0000256" key="1">
    <source>
        <dbReference type="ARBA" id="ARBA00022679"/>
    </source>
</evidence>
<accession>A0A1J5QFV0</accession>
<dbReference type="GO" id="GO:0005525">
    <property type="term" value="F:GTP binding"/>
    <property type="evidence" value="ECO:0007669"/>
    <property type="project" value="UniProtKB-KW"/>
</dbReference>
<keyword evidence="4" id="KW-0342">GTP-binding</keyword>
<dbReference type="EC" id="2.7.7.68" evidence="6"/>
<dbReference type="InterPro" id="IPR029044">
    <property type="entry name" value="Nucleotide-diphossugar_trans"/>
</dbReference>
<dbReference type="NCBIfam" id="TIGR03552">
    <property type="entry name" value="F420_cofC"/>
    <property type="match status" value="1"/>
</dbReference>
<dbReference type="Pfam" id="PF01983">
    <property type="entry name" value="CofC"/>
    <property type="match status" value="1"/>
</dbReference>
<proteinExistence type="inferred from homology"/>
<keyword evidence="2 6" id="KW-0548">Nucleotidyltransferase</keyword>